<reference evidence="2" key="1">
    <citation type="submission" date="2021-01" db="EMBL/GenBank/DDBJ databases">
        <title>Whole genome shotgun sequence of Actinocatenispora rupis NBRC 107355.</title>
        <authorList>
            <person name="Komaki H."/>
            <person name="Tamura T."/>
        </authorList>
    </citation>
    <scope>NUCLEOTIDE SEQUENCE</scope>
    <source>
        <strain evidence="2">NBRC 107355</strain>
    </source>
</reference>
<accession>A0A8J3J526</accession>
<comment type="caution">
    <text evidence="2">The sequence shown here is derived from an EMBL/GenBank/DDBJ whole genome shotgun (WGS) entry which is preliminary data.</text>
</comment>
<dbReference type="Gene3D" id="3.10.180.10">
    <property type="entry name" value="2,3-Dihydroxybiphenyl 1,2-Dioxygenase, domain 1"/>
    <property type="match status" value="1"/>
</dbReference>
<dbReference type="PANTHER" id="PTHR35908">
    <property type="entry name" value="HYPOTHETICAL FUSION PROTEIN"/>
    <property type="match status" value="1"/>
</dbReference>
<dbReference type="SUPFAM" id="SSF54593">
    <property type="entry name" value="Glyoxalase/Bleomycin resistance protein/Dihydroxybiphenyl dioxygenase"/>
    <property type="match status" value="1"/>
</dbReference>
<dbReference type="Pfam" id="PF18029">
    <property type="entry name" value="Glyoxalase_6"/>
    <property type="match status" value="1"/>
</dbReference>
<evidence type="ECO:0000313" key="2">
    <source>
        <dbReference type="EMBL" id="GID14288.1"/>
    </source>
</evidence>
<dbReference type="InterPro" id="IPR029068">
    <property type="entry name" value="Glyas_Bleomycin-R_OHBP_Dase"/>
</dbReference>
<dbReference type="InterPro" id="IPR037523">
    <property type="entry name" value="VOC_core"/>
</dbReference>
<proteinExistence type="predicted"/>
<organism evidence="2 3">
    <name type="scientific">Actinocatenispora rupis</name>
    <dbReference type="NCBI Taxonomy" id="519421"/>
    <lineage>
        <taxon>Bacteria</taxon>
        <taxon>Bacillati</taxon>
        <taxon>Actinomycetota</taxon>
        <taxon>Actinomycetes</taxon>
        <taxon>Micromonosporales</taxon>
        <taxon>Micromonosporaceae</taxon>
        <taxon>Actinocatenispora</taxon>
    </lineage>
</organism>
<evidence type="ECO:0000313" key="3">
    <source>
        <dbReference type="Proteomes" id="UP000612808"/>
    </source>
</evidence>
<keyword evidence="3" id="KW-1185">Reference proteome</keyword>
<sequence length="122" mass="13105">MAVGRLRAVAVDCADPVALADFWVRVAGAETVFSSPQFVALNAGGMWVTLVRVAEYAPPTWPDGDRPKQFHFDLSVDDLDAAEAEAVALGAVKAAEQPAPDRWRVFLDPAGHPFCLSTQIPD</sequence>
<name>A0A8J3J526_9ACTN</name>
<dbReference type="RefSeq" id="WP_203662112.1">
    <property type="nucleotide sequence ID" value="NZ_BAAAZM010000001.1"/>
</dbReference>
<protein>
    <recommendedName>
        <fullName evidence="1">VOC domain-containing protein</fullName>
    </recommendedName>
</protein>
<feature type="domain" description="VOC" evidence="1">
    <location>
        <begin position="5"/>
        <end position="119"/>
    </location>
</feature>
<dbReference type="AlphaFoldDB" id="A0A8J3J526"/>
<dbReference type="EMBL" id="BOMB01000030">
    <property type="protein sequence ID" value="GID14288.1"/>
    <property type="molecule type" value="Genomic_DNA"/>
</dbReference>
<dbReference type="Proteomes" id="UP000612808">
    <property type="component" value="Unassembled WGS sequence"/>
</dbReference>
<dbReference type="PROSITE" id="PS51819">
    <property type="entry name" value="VOC"/>
    <property type="match status" value="1"/>
</dbReference>
<dbReference type="CDD" id="cd06587">
    <property type="entry name" value="VOC"/>
    <property type="match status" value="1"/>
</dbReference>
<evidence type="ECO:0000259" key="1">
    <source>
        <dbReference type="PROSITE" id="PS51819"/>
    </source>
</evidence>
<dbReference type="PANTHER" id="PTHR35908:SF1">
    <property type="entry name" value="CONSERVED PROTEIN"/>
    <property type="match status" value="1"/>
</dbReference>
<gene>
    <name evidence="2" type="ORF">Aru02nite_51770</name>
</gene>
<dbReference type="InterPro" id="IPR041581">
    <property type="entry name" value="Glyoxalase_6"/>
</dbReference>